<dbReference type="Pfam" id="PF01597">
    <property type="entry name" value="GCV_H"/>
    <property type="match status" value="1"/>
</dbReference>
<comment type="cofactor">
    <cofactor evidence="3">
        <name>(R)-lipoate</name>
        <dbReference type="ChEBI" id="CHEBI:83088"/>
    </cofactor>
    <text evidence="3">Binds 1 lipoyl cofactor covalently.</text>
</comment>
<dbReference type="InterPro" id="IPR002930">
    <property type="entry name" value="GCV_H"/>
</dbReference>
<dbReference type="PROSITE" id="PS00189">
    <property type="entry name" value="LIPOYL"/>
    <property type="match status" value="1"/>
</dbReference>
<dbReference type="GO" id="GO:0005829">
    <property type="term" value="C:cytosol"/>
    <property type="evidence" value="ECO:0007669"/>
    <property type="project" value="TreeGrafter"/>
</dbReference>
<dbReference type="InterPro" id="IPR017453">
    <property type="entry name" value="GCV_H_sub"/>
</dbReference>
<dbReference type="STRING" id="1936003.STSP2_03360"/>
<comment type="subunit">
    <text evidence="3">The glycine cleavage system is composed of four proteins: P, T, L and H.</text>
</comment>
<name>A0A1U9NRK1_9BACT</name>
<dbReference type="EMBL" id="CP019791">
    <property type="protein sequence ID" value="AQT70156.1"/>
    <property type="molecule type" value="Genomic_DNA"/>
</dbReference>
<dbReference type="AlphaFoldDB" id="A0A1U9NRK1"/>
<evidence type="ECO:0000313" key="6">
    <source>
        <dbReference type="EMBL" id="AQT70156.1"/>
    </source>
</evidence>
<protein>
    <recommendedName>
        <fullName evidence="3">Glycine cleavage system H protein</fullName>
    </recommendedName>
</protein>
<dbReference type="KEGG" id="alus:STSP2_03360"/>
<proteinExistence type="inferred from homology"/>
<dbReference type="HAMAP" id="MF_00272">
    <property type="entry name" value="GcvH"/>
    <property type="match status" value="1"/>
</dbReference>
<dbReference type="PANTHER" id="PTHR11715:SF3">
    <property type="entry name" value="GLYCINE CLEAVAGE SYSTEM H PROTEIN-RELATED"/>
    <property type="match status" value="1"/>
</dbReference>
<evidence type="ECO:0000259" key="5">
    <source>
        <dbReference type="PROSITE" id="PS50968"/>
    </source>
</evidence>
<evidence type="ECO:0000313" key="7">
    <source>
        <dbReference type="Proteomes" id="UP000189674"/>
    </source>
</evidence>
<accession>A0A1U9NRK1</accession>
<dbReference type="NCBIfam" id="NF002270">
    <property type="entry name" value="PRK01202.1"/>
    <property type="match status" value="1"/>
</dbReference>
<dbReference type="CDD" id="cd06848">
    <property type="entry name" value="GCS_H"/>
    <property type="match status" value="1"/>
</dbReference>
<dbReference type="InterPro" id="IPR000089">
    <property type="entry name" value="Biotin_lipoyl"/>
</dbReference>
<dbReference type="OrthoDB" id="9796712at2"/>
<dbReference type="GO" id="GO:0009249">
    <property type="term" value="P:protein lipoylation"/>
    <property type="evidence" value="ECO:0007669"/>
    <property type="project" value="TreeGrafter"/>
</dbReference>
<comment type="similarity">
    <text evidence="1 3">Belongs to the GcvH family.</text>
</comment>
<gene>
    <name evidence="3 6" type="primary">gcvH</name>
    <name evidence="6" type="ORF">STSP2_03360</name>
</gene>
<dbReference type="InterPro" id="IPR011053">
    <property type="entry name" value="Single_hybrid_motif"/>
</dbReference>
<keyword evidence="2 3" id="KW-0450">Lipoyl</keyword>
<dbReference type="RefSeq" id="WP_146663766.1">
    <property type="nucleotide sequence ID" value="NZ_CP019791.1"/>
</dbReference>
<dbReference type="PROSITE" id="PS50968">
    <property type="entry name" value="BIOTINYL_LIPOYL"/>
    <property type="match status" value="1"/>
</dbReference>
<keyword evidence="7" id="KW-1185">Reference proteome</keyword>
<sequence length="127" mass="14129">MVVDGLYYTKEHEWVKVEGSTATVGIADHAQEALGEITYVELPEVDREVSAKDELAVVESTKAASDVYSPISGKVTEVNEALEDEPEKVNEDCYGEGWIAKIEMSDASEVEQLMTSDQYKDFFKDEV</sequence>
<organism evidence="6 7">
    <name type="scientific">Anaerohalosphaera lusitana</name>
    <dbReference type="NCBI Taxonomy" id="1936003"/>
    <lineage>
        <taxon>Bacteria</taxon>
        <taxon>Pseudomonadati</taxon>
        <taxon>Planctomycetota</taxon>
        <taxon>Phycisphaerae</taxon>
        <taxon>Sedimentisphaerales</taxon>
        <taxon>Anaerohalosphaeraceae</taxon>
        <taxon>Anaerohalosphaera</taxon>
    </lineage>
</organism>
<evidence type="ECO:0000256" key="2">
    <source>
        <dbReference type="ARBA" id="ARBA00022823"/>
    </source>
</evidence>
<dbReference type="PANTHER" id="PTHR11715">
    <property type="entry name" value="GLYCINE CLEAVAGE SYSTEM H PROTEIN"/>
    <property type="match status" value="1"/>
</dbReference>
<dbReference type="InterPro" id="IPR003016">
    <property type="entry name" value="2-oxoA_DH_lipoyl-BS"/>
</dbReference>
<dbReference type="GO" id="GO:0005960">
    <property type="term" value="C:glycine cleavage complex"/>
    <property type="evidence" value="ECO:0007669"/>
    <property type="project" value="InterPro"/>
</dbReference>
<dbReference type="SUPFAM" id="SSF51230">
    <property type="entry name" value="Single hybrid motif"/>
    <property type="match status" value="1"/>
</dbReference>
<evidence type="ECO:0000256" key="1">
    <source>
        <dbReference type="ARBA" id="ARBA00009249"/>
    </source>
</evidence>
<evidence type="ECO:0000256" key="4">
    <source>
        <dbReference type="PIRSR" id="PIRSR617453-50"/>
    </source>
</evidence>
<dbReference type="NCBIfam" id="TIGR00527">
    <property type="entry name" value="gcvH"/>
    <property type="match status" value="1"/>
</dbReference>
<evidence type="ECO:0000256" key="3">
    <source>
        <dbReference type="HAMAP-Rule" id="MF_00272"/>
    </source>
</evidence>
<dbReference type="Proteomes" id="UP000189674">
    <property type="component" value="Chromosome"/>
</dbReference>
<dbReference type="InterPro" id="IPR033753">
    <property type="entry name" value="GCV_H/Fam206"/>
</dbReference>
<feature type="modified residue" description="N6-lipoyllysine" evidence="3 4">
    <location>
        <position position="62"/>
    </location>
</feature>
<dbReference type="Gene3D" id="2.40.50.100">
    <property type="match status" value="1"/>
</dbReference>
<reference evidence="7" key="1">
    <citation type="submission" date="2017-02" db="EMBL/GenBank/DDBJ databases">
        <title>Comparative genomics and description of representatives of a novel lineage of planctomycetes thriving in anoxic sediments.</title>
        <authorList>
            <person name="Spring S."/>
            <person name="Bunk B."/>
            <person name="Sproer C."/>
        </authorList>
    </citation>
    <scope>NUCLEOTIDE SEQUENCE [LARGE SCALE GENOMIC DNA]</scope>
    <source>
        <strain evidence="7">ST-NAGAB-D1</strain>
    </source>
</reference>
<comment type="function">
    <text evidence="3">The glycine cleavage system catalyzes the degradation of glycine. The H protein shuttles the methylamine group of glycine from the P protein to the T protein.</text>
</comment>
<feature type="domain" description="Lipoyl-binding" evidence="5">
    <location>
        <begin position="21"/>
        <end position="103"/>
    </location>
</feature>
<dbReference type="GO" id="GO:0019464">
    <property type="term" value="P:glycine decarboxylation via glycine cleavage system"/>
    <property type="evidence" value="ECO:0007669"/>
    <property type="project" value="UniProtKB-UniRule"/>
</dbReference>